<reference evidence="2" key="1">
    <citation type="journal article" date="2019" name="Int. J. Syst. Evol. Microbiol.">
        <title>The Global Catalogue of Microorganisms (GCM) 10K type strain sequencing project: providing services to taxonomists for standard genome sequencing and annotation.</title>
        <authorList>
            <consortium name="The Broad Institute Genomics Platform"/>
            <consortium name="The Broad Institute Genome Sequencing Center for Infectious Disease"/>
            <person name="Wu L."/>
            <person name="Ma J."/>
        </authorList>
    </citation>
    <scope>NUCLEOTIDE SEQUENCE [LARGE SCALE GENOMIC DNA]</scope>
    <source>
        <strain evidence="2">CCM 9147</strain>
    </source>
</reference>
<comment type="caution">
    <text evidence="1">The sequence shown here is derived from an EMBL/GenBank/DDBJ whole genome shotgun (WGS) entry which is preliminary data.</text>
</comment>
<gene>
    <name evidence="1" type="ORF">ACFQ5D_09155</name>
</gene>
<name>A0ABW4DA16_9BACL</name>
<keyword evidence="2" id="KW-1185">Reference proteome</keyword>
<protein>
    <submittedName>
        <fullName evidence="1">Uncharacterized protein</fullName>
    </submittedName>
</protein>
<dbReference type="Proteomes" id="UP001597340">
    <property type="component" value="Unassembled WGS sequence"/>
</dbReference>
<organism evidence="1 2">
    <name type="scientific">Paenibacillus farraposensis</name>
    <dbReference type="NCBI Taxonomy" id="2807095"/>
    <lineage>
        <taxon>Bacteria</taxon>
        <taxon>Bacillati</taxon>
        <taxon>Bacillota</taxon>
        <taxon>Bacilli</taxon>
        <taxon>Bacillales</taxon>
        <taxon>Paenibacillaceae</taxon>
        <taxon>Paenibacillus</taxon>
    </lineage>
</organism>
<proteinExistence type="predicted"/>
<dbReference type="RefSeq" id="WP_229524459.1">
    <property type="nucleotide sequence ID" value="NZ_JAFFQR010000064.1"/>
</dbReference>
<sequence>MAKAKTEAIKVHDQIVQTGELAAIVGKSDRWIRQLTTENVLQQCSRGKYNLSEAVQAYIEYVSGGKEEERKPRLIDYKTQHEKTKAEKASLELEQMKGNLHAALDVERLLSDLILTTKSRLLGVSSRIATECEQESAEVVESVVRREIETALSALAKYTPDQIGGDVDHGSPEDS</sequence>
<evidence type="ECO:0000313" key="2">
    <source>
        <dbReference type="Proteomes" id="UP001597340"/>
    </source>
</evidence>
<dbReference type="EMBL" id="JBHTNZ010000009">
    <property type="protein sequence ID" value="MFD1461582.1"/>
    <property type="molecule type" value="Genomic_DNA"/>
</dbReference>
<evidence type="ECO:0000313" key="1">
    <source>
        <dbReference type="EMBL" id="MFD1461582.1"/>
    </source>
</evidence>
<accession>A0ABW4DA16</accession>